<comment type="similarity">
    <text evidence="2">Belongs to the NPC2 family.</text>
</comment>
<keyword evidence="5" id="KW-0813">Transport</keyword>
<evidence type="ECO:0000313" key="11">
    <source>
        <dbReference type="Proteomes" id="UP001210925"/>
    </source>
</evidence>
<dbReference type="InterPro" id="IPR039670">
    <property type="entry name" value="NPC2-like"/>
</dbReference>
<dbReference type="Gene3D" id="2.60.40.770">
    <property type="match status" value="1"/>
</dbReference>
<dbReference type="PANTHER" id="PTHR11306">
    <property type="entry name" value="NIEMANN PICK TYPE C2 PROTEIN NPC2-RELATED"/>
    <property type="match status" value="1"/>
</dbReference>
<keyword evidence="11" id="KW-1185">Reference proteome</keyword>
<feature type="domain" description="MD-2-related lipid-recognition" evidence="9">
    <location>
        <begin position="26"/>
        <end position="146"/>
    </location>
</feature>
<dbReference type="InterPro" id="IPR014756">
    <property type="entry name" value="Ig_E-set"/>
</dbReference>
<evidence type="ECO:0000256" key="4">
    <source>
        <dbReference type="ARBA" id="ARBA00016056"/>
    </source>
</evidence>
<dbReference type="InterPro" id="IPR003172">
    <property type="entry name" value="ML_dom"/>
</dbReference>
<dbReference type="EMBL" id="JADGKB010000008">
    <property type="protein sequence ID" value="KAJ3261032.1"/>
    <property type="molecule type" value="Genomic_DNA"/>
</dbReference>
<dbReference type="Proteomes" id="UP001210925">
    <property type="component" value="Unassembled WGS sequence"/>
</dbReference>
<evidence type="ECO:0000256" key="2">
    <source>
        <dbReference type="ARBA" id="ARBA00006370"/>
    </source>
</evidence>
<evidence type="ECO:0000256" key="1">
    <source>
        <dbReference type="ARBA" id="ARBA00002053"/>
    </source>
</evidence>
<evidence type="ECO:0000259" key="9">
    <source>
        <dbReference type="SMART" id="SM00737"/>
    </source>
</evidence>
<dbReference type="CDD" id="cd00917">
    <property type="entry name" value="PG-PI_TP"/>
    <property type="match status" value="1"/>
</dbReference>
<evidence type="ECO:0000256" key="6">
    <source>
        <dbReference type="ARBA" id="ARBA00022729"/>
    </source>
</evidence>
<feature type="signal peptide" evidence="8">
    <location>
        <begin position="1"/>
        <end position="17"/>
    </location>
</feature>
<proteinExistence type="inferred from homology"/>
<organism evidence="10 11">
    <name type="scientific">Boothiomyces macroporosus</name>
    <dbReference type="NCBI Taxonomy" id="261099"/>
    <lineage>
        <taxon>Eukaryota</taxon>
        <taxon>Fungi</taxon>
        <taxon>Fungi incertae sedis</taxon>
        <taxon>Chytridiomycota</taxon>
        <taxon>Chytridiomycota incertae sedis</taxon>
        <taxon>Chytridiomycetes</taxon>
        <taxon>Rhizophydiales</taxon>
        <taxon>Terramycetaceae</taxon>
        <taxon>Boothiomyces</taxon>
    </lineage>
</organism>
<dbReference type="PANTHER" id="PTHR11306:SF0">
    <property type="entry name" value="PHOSPHATIDYLGLYCEROL_PHOSPHATIDYLINOSITOL TRANSFER PROTEIN"/>
    <property type="match status" value="1"/>
</dbReference>
<name>A0AAD5UQF6_9FUNG</name>
<keyword evidence="7" id="KW-0445">Lipid transport</keyword>
<keyword evidence="6 8" id="KW-0732">Signal</keyword>
<evidence type="ECO:0000313" key="10">
    <source>
        <dbReference type="EMBL" id="KAJ3261032.1"/>
    </source>
</evidence>
<reference evidence="10" key="1">
    <citation type="submission" date="2020-05" db="EMBL/GenBank/DDBJ databases">
        <title>Phylogenomic resolution of chytrid fungi.</title>
        <authorList>
            <person name="Stajich J.E."/>
            <person name="Amses K."/>
            <person name="Simmons R."/>
            <person name="Seto K."/>
            <person name="Myers J."/>
            <person name="Bonds A."/>
            <person name="Quandt C.A."/>
            <person name="Barry K."/>
            <person name="Liu P."/>
            <person name="Grigoriev I."/>
            <person name="Longcore J.E."/>
            <person name="James T.Y."/>
        </authorList>
    </citation>
    <scope>NUCLEOTIDE SEQUENCE</scope>
    <source>
        <strain evidence="10">PLAUS21</strain>
    </source>
</reference>
<evidence type="ECO:0000256" key="7">
    <source>
        <dbReference type="ARBA" id="ARBA00023055"/>
    </source>
</evidence>
<dbReference type="AlphaFoldDB" id="A0AAD5UQF6"/>
<comment type="function">
    <text evidence="1">Catalyzes the intermembrane transfer of phosphatidylglycerol and phosphatidylinositol.</text>
</comment>
<evidence type="ECO:0000256" key="5">
    <source>
        <dbReference type="ARBA" id="ARBA00022448"/>
    </source>
</evidence>
<protein>
    <recommendedName>
        <fullName evidence="4">Phosphatidylglycerol/phosphatidylinositol transfer protein</fullName>
    </recommendedName>
</protein>
<dbReference type="SMART" id="SM00737">
    <property type="entry name" value="ML"/>
    <property type="match status" value="1"/>
</dbReference>
<dbReference type="Pfam" id="PF02221">
    <property type="entry name" value="E1_DerP2_DerF2"/>
    <property type="match status" value="1"/>
</dbReference>
<dbReference type="GO" id="GO:0032366">
    <property type="term" value="P:intracellular sterol transport"/>
    <property type="evidence" value="ECO:0007669"/>
    <property type="project" value="InterPro"/>
</dbReference>
<dbReference type="GO" id="GO:0032934">
    <property type="term" value="F:sterol binding"/>
    <property type="evidence" value="ECO:0007669"/>
    <property type="project" value="InterPro"/>
</dbReference>
<feature type="chain" id="PRO_5042197408" description="Phosphatidylglycerol/phosphatidylinositol transfer protein" evidence="8">
    <location>
        <begin position="18"/>
        <end position="148"/>
    </location>
</feature>
<gene>
    <name evidence="10" type="primary">NPC2_4</name>
    <name evidence="10" type="ORF">HK103_006987</name>
</gene>
<evidence type="ECO:0000256" key="8">
    <source>
        <dbReference type="SAM" id="SignalP"/>
    </source>
</evidence>
<sequence>MKILLLALSVFSYRISQQPITALESVSWCSSPEDIFIPETLALLPDPPVRGEKLTIQLKGQLKEKVDQSSVAQVRVKLGFIQLVDQPFDLCEQIGQVGKECPLEKGELVVEHTVDIPAQVPPGKYNIHVTGTNQDQLPITCLDATFRM</sequence>
<dbReference type="InterPro" id="IPR033917">
    <property type="entry name" value="ML_PG-PI_TP"/>
</dbReference>
<comment type="caution">
    <text evidence="10">The sequence shown here is derived from an EMBL/GenBank/DDBJ whole genome shotgun (WGS) entry which is preliminary data.</text>
</comment>
<evidence type="ECO:0000256" key="3">
    <source>
        <dbReference type="ARBA" id="ARBA00011245"/>
    </source>
</evidence>
<dbReference type="SUPFAM" id="SSF81296">
    <property type="entry name" value="E set domains"/>
    <property type="match status" value="1"/>
</dbReference>
<comment type="subunit">
    <text evidence="3">Monomer.</text>
</comment>
<accession>A0AAD5UQF6</accession>